<proteinExistence type="predicted"/>
<dbReference type="SMART" id="SM00271">
    <property type="entry name" value="DnaJ"/>
    <property type="match status" value="1"/>
</dbReference>
<dbReference type="PROSITE" id="PS50076">
    <property type="entry name" value="DNAJ_2"/>
    <property type="match status" value="1"/>
</dbReference>
<evidence type="ECO:0000259" key="1">
    <source>
        <dbReference type="PROSITE" id="PS50076"/>
    </source>
</evidence>
<dbReference type="Gene3D" id="1.10.287.110">
    <property type="entry name" value="DnaJ domain"/>
    <property type="match status" value="1"/>
</dbReference>
<name>D6SRA1_9BACT</name>
<evidence type="ECO:0000313" key="3">
    <source>
        <dbReference type="Proteomes" id="UP000005496"/>
    </source>
</evidence>
<dbReference type="CDD" id="cd06257">
    <property type="entry name" value="DnaJ"/>
    <property type="match status" value="1"/>
</dbReference>
<dbReference type="InterPro" id="IPR001623">
    <property type="entry name" value="DnaJ_domain"/>
</dbReference>
<dbReference type="RefSeq" id="WP_008870575.1">
    <property type="nucleotide sequence ID" value="NZ_ACJN02000003.1"/>
</dbReference>
<dbReference type="EMBL" id="ACJN02000003">
    <property type="protein sequence ID" value="EFI33217.1"/>
    <property type="molecule type" value="Genomic_DNA"/>
</dbReference>
<dbReference type="Proteomes" id="UP000005496">
    <property type="component" value="Unassembled WGS sequence"/>
</dbReference>
<protein>
    <submittedName>
        <fullName evidence="2">Heat shock protein DnaJ domain protein</fullName>
    </submittedName>
</protein>
<dbReference type="Pfam" id="PF00226">
    <property type="entry name" value="DnaJ"/>
    <property type="match status" value="1"/>
</dbReference>
<reference evidence="2" key="1">
    <citation type="submission" date="2010-05" db="EMBL/GenBank/DDBJ databases">
        <title>The draft genome of Desulfonatronospira thiodismutans ASO3-1.</title>
        <authorList>
            <consortium name="US DOE Joint Genome Institute (JGI-PGF)"/>
            <person name="Lucas S."/>
            <person name="Copeland A."/>
            <person name="Lapidus A."/>
            <person name="Cheng J.-F."/>
            <person name="Bruce D."/>
            <person name="Goodwin L."/>
            <person name="Pitluck S."/>
            <person name="Chertkov O."/>
            <person name="Brettin T."/>
            <person name="Detter J.C."/>
            <person name="Han C."/>
            <person name="Land M.L."/>
            <person name="Hauser L."/>
            <person name="Kyrpides N."/>
            <person name="Mikhailova N."/>
            <person name="Muyzer G."/>
            <person name="Woyke T."/>
        </authorList>
    </citation>
    <scope>NUCLEOTIDE SEQUENCE [LARGE SCALE GENOMIC DNA]</scope>
    <source>
        <strain evidence="2">ASO3-1</strain>
    </source>
</reference>
<dbReference type="SUPFAM" id="SSF46565">
    <property type="entry name" value="Chaperone J-domain"/>
    <property type="match status" value="1"/>
</dbReference>
<dbReference type="PRINTS" id="PR00625">
    <property type="entry name" value="JDOMAIN"/>
</dbReference>
<sequence>MHGNSNLLETAARILGVEVWAAGSEIRYSYYRLMSMYHPDKNPGDPEAQRLSALINEARDILLGKETRASLIKDPVLVSQFLNTPVEEGEVLSYNEWLKSRFYDIKGCSIWPG</sequence>
<keyword evidence="3" id="KW-1185">Reference proteome</keyword>
<dbReference type="InterPro" id="IPR036869">
    <property type="entry name" value="J_dom_sf"/>
</dbReference>
<comment type="caution">
    <text evidence="2">The sequence shown here is derived from an EMBL/GenBank/DDBJ whole genome shotgun (WGS) entry which is preliminary data.</text>
</comment>
<dbReference type="AlphaFoldDB" id="D6SRA1"/>
<gene>
    <name evidence="2" type="ORF">Dthio_PD0543</name>
</gene>
<feature type="domain" description="J" evidence="1">
    <location>
        <begin position="10"/>
        <end position="67"/>
    </location>
</feature>
<evidence type="ECO:0000313" key="2">
    <source>
        <dbReference type="EMBL" id="EFI33217.1"/>
    </source>
</evidence>
<dbReference type="OrthoDB" id="5472075at2"/>
<dbReference type="eggNOG" id="COG2214">
    <property type="taxonomic scope" value="Bacteria"/>
</dbReference>
<keyword evidence="2" id="KW-0346">Stress response</keyword>
<accession>D6SRA1</accession>
<organism evidence="2 3">
    <name type="scientific">Desulfonatronospira thiodismutans ASO3-1</name>
    <dbReference type="NCBI Taxonomy" id="555779"/>
    <lineage>
        <taxon>Bacteria</taxon>
        <taxon>Pseudomonadati</taxon>
        <taxon>Thermodesulfobacteriota</taxon>
        <taxon>Desulfovibrionia</taxon>
        <taxon>Desulfovibrionales</taxon>
        <taxon>Desulfonatronovibrionaceae</taxon>
        <taxon>Desulfonatronospira</taxon>
    </lineage>
</organism>